<dbReference type="RefSeq" id="WP_013469935.1">
    <property type="nucleotide sequence ID" value="NC_014810.2"/>
</dbReference>
<evidence type="ECO:0000313" key="2">
    <source>
        <dbReference type="Proteomes" id="UP000007934"/>
    </source>
</evidence>
<reference evidence="1 2" key="1">
    <citation type="journal article" date="2011" name="Genome Biol. Evol.">
        <title>Comparative whole genome sequence analysis of the carcinogenic bacterial model pathogen Helicobacter felis.</title>
        <authorList>
            <person name="Arnold I.C."/>
            <person name="Zigova Z."/>
            <person name="Holden M."/>
            <person name="Lawley T.D."/>
            <person name="Rad R."/>
            <person name="Dougan G."/>
            <person name="Falkow S."/>
            <person name="Bentley S.D."/>
            <person name="Muller A."/>
        </authorList>
    </citation>
    <scope>NUCLEOTIDE SEQUENCE [LARGE SCALE GENOMIC DNA]</scope>
    <source>
        <strain evidence="2">ATCC 49179 / CCUG 28539 / NCTC 12436 / CS1</strain>
    </source>
</reference>
<organism evidence="1 2">
    <name type="scientific">Helicobacter felis (strain ATCC 49179 / CCUG 28539 / NCTC 12436 / CS1)</name>
    <dbReference type="NCBI Taxonomy" id="936155"/>
    <lineage>
        <taxon>Bacteria</taxon>
        <taxon>Pseudomonadati</taxon>
        <taxon>Campylobacterota</taxon>
        <taxon>Epsilonproteobacteria</taxon>
        <taxon>Campylobacterales</taxon>
        <taxon>Helicobacteraceae</taxon>
        <taxon>Helicobacter</taxon>
    </lineage>
</organism>
<dbReference type="GeneID" id="36134739"/>
<dbReference type="Proteomes" id="UP000007934">
    <property type="component" value="Chromosome"/>
</dbReference>
<dbReference type="EMBL" id="FQ670179">
    <property type="protein sequence ID" value="CBY83572.1"/>
    <property type="molecule type" value="Genomic_DNA"/>
</dbReference>
<proteinExistence type="predicted"/>
<dbReference type="AlphaFoldDB" id="E7AAW0"/>
<dbReference type="OrthoDB" id="5334833at2"/>
<name>E7AAW0_HELFC</name>
<dbReference type="KEGG" id="hfe:HFELIS_14880"/>
<sequence length="61" mass="6990">MEINFEELLQQNRQKIQACQKRKGVGSCLKCSLVLECKDRQAFVQSVYASMNKGQQGSFDF</sequence>
<protein>
    <submittedName>
        <fullName evidence="1">Uncharacterized protein</fullName>
    </submittedName>
</protein>
<dbReference type="HOGENOM" id="CLU_195206_0_0_7"/>
<gene>
    <name evidence="1" type="ordered locus">Hfelis_14880</name>
</gene>
<keyword evidence="2" id="KW-1185">Reference proteome</keyword>
<accession>E7AAW0</accession>
<dbReference type="STRING" id="936155.HFELIS_14880"/>
<evidence type="ECO:0000313" key="1">
    <source>
        <dbReference type="EMBL" id="CBY83572.1"/>
    </source>
</evidence>